<accession>A0ABV8KUF4</accession>
<evidence type="ECO:0000313" key="2">
    <source>
        <dbReference type="EMBL" id="MFC4109733.1"/>
    </source>
</evidence>
<evidence type="ECO:0008006" key="4">
    <source>
        <dbReference type="Google" id="ProtNLM"/>
    </source>
</evidence>
<feature type="signal peptide" evidence="1">
    <location>
        <begin position="1"/>
        <end position="21"/>
    </location>
</feature>
<comment type="caution">
    <text evidence="2">The sequence shown here is derived from an EMBL/GenBank/DDBJ whole genome shotgun (WGS) entry which is preliminary data.</text>
</comment>
<organism evidence="2 3">
    <name type="scientific">Micromonospora zhanjiangensis</name>
    <dbReference type="NCBI Taxonomy" id="1522057"/>
    <lineage>
        <taxon>Bacteria</taxon>
        <taxon>Bacillati</taxon>
        <taxon>Actinomycetota</taxon>
        <taxon>Actinomycetes</taxon>
        <taxon>Micromonosporales</taxon>
        <taxon>Micromonosporaceae</taxon>
        <taxon>Micromonospora</taxon>
    </lineage>
</organism>
<evidence type="ECO:0000313" key="3">
    <source>
        <dbReference type="Proteomes" id="UP001595868"/>
    </source>
</evidence>
<sequence length="133" mass="14007">MPAVSARRTLTALLTTSVATAAFLVPAGGAEAAGTATSCYGGAKQTKFTNVLTYGPVTTTSRCTDINMRIVSGDSEWIEVCVVFVKHTSKCNYTTIVRRSWKTIATDVLDGTSFQVLGKADGEGATNTVEIAY</sequence>
<feature type="chain" id="PRO_5045456081" description="Secreted protein" evidence="1">
    <location>
        <begin position="22"/>
        <end position="133"/>
    </location>
</feature>
<keyword evidence="1" id="KW-0732">Signal</keyword>
<keyword evidence="3" id="KW-1185">Reference proteome</keyword>
<evidence type="ECO:0000256" key="1">
    <source>
        <dbReference type="SAM" id="SignalP"/>
    </source>
</evidence>
<proteinExistence type="predicted"/>
<dbReference type="EMBL" id="JBHSBN010000028">
    <property type="protein sequence ID" value="MFC4109733.1"/>
    <property type="molecule type" value="Genomic_DNA"/>
</dbReference>
<dbReference type="RefSeq" id="WP_377551503.1">
    <property type="nucleotide sequence ID" value="NZ_JBHSBN010000028.1"/>
</dbReference>
<name>A0ABV8KUF4_9ACTN</name>
<dbReference type="Proteomes" id="UP001595868">
    <property type="component" value="Unassembled WGS sequence"/>
</dbReference>
<reference evidence="3" key="1">
    <citation type="journal article" date="2019" name="Int. J. Syst. Evol. Microbiol.">
        <title>The Global Catalogue of Microorganisms (GCM) 10K type strain sequencing project: providing services to taxonomists for standard genome sequencing and annotation.</title>
        <authorList>
            <consortium name="The Broad Institute Genomics Platform"/>
            <consortium name="The Broad Institute Genome Sequencing Center for Infectious Disease"/>
            <person name="Wu L."/>
            <person name="Ma J."/>
        </authorList>
    </citation>
    <scope>NUCLEOTIDE SEQUENCE [LARGE SCALE GENOMIC DNA]</scope>
    <source>
        <strain evidence="3">2902at01</strain>
    </source>
</reference>
<protein>
    <recommendedName>
        <fullName evidence="4">Secreted protein</fullName>
    </recommendedName>
</protein>
<gene>
    <name evidence="2" type="ORF">ACFOX0_27865</name>
</gene>